<protein>
    <submittedName>
        <fullName evidence="3">Acetyltransferase, GNAT family</fullName>
    </submittedName>
    <submittedName>
        <fullName evidence="2">GCN5-like N-acetyltransferase</fullName>
    </submittedName>
</protein>
<evidence type="ECO:0000313" key="5">
    <source>
        <dbReference type="Proteomes" id="UP000070376"/>
    </source>
</evidence>
<dbReference type="GO" id="GO:0016747">
    <property type="term" value="F:acyltransferase activity, transferring groups other than amino-acyl groups"/>
    <property type="evidence" value="ECO:0007669"/>
    <property type="project" value="InterPro"/>
</dbReference>
<dbReference type="InterPro" id="IPR016181">
    <property type="entry name" value="Acyl_CoA_acyltransferase"/>
</dbReference>
<dbReference type="CDD" id="cd04301">
    <property type="entry name" value="NAT_SF"/>
    <property type="match status" value="1"/>
</dbReference>
<reference evidence="5" key="3">
    <citation type="submission" date="2016-01" db="EMBL/GenBank/DDBJ databases">
        <authorList>
            <person name="Mitreva M."/>
            <person name="Pepin K.H."/>
            <person name="Mihindukulasuriya K.A."/>
            <person name="Fulton R."/>
            <person name="Fronick C."/>
            <person name="O'Laughlin M."/>
            <person name="Miner T."/>
            <person name="Herter B."/>
            <person name="Rosa B.A."/>
            <person name="Cordes M."/>
            <person name="Tomlinson C."/>
            <person name="Wollam A."/>
            <person name="Palsikar V.B."/>
            <person name="Mardis E.R."/>
            <person name="Wilson R.K."/>
        </authorList>
    </citation>
    <scope>NUCLEOTIDE SEQUENCE [LARGE SCALE GENOMIC DNA]</scope>
    <source>
        <strain evidence="5">GED7749B</strain>
    </source>
</reference>
<evidence type="ECO:0000259" key="1">
    <source>
        <dbReference type="PROSITE" id="PS51186"/>
    </source>
</evidence>
<dbReference type="EMBL" id="LRPN01000076">
    <property type="protein sequence ID" value="KWZ81364.1"/>
    <property type="molecule type" value="Genomic_DNA"/>
</dbReference>
<accession>A0A0C5CGC4</accession>
<evidence type="ECO:0000313" key="3">
    <source>
        <dbReference type="EMBL" id="KWZ81364.1"/>
    </source>
</evidence>
<dbReference type="Pfam" id="PF13302">
    <property type="entry name" value="Acetyltransf_3"/>
    <property type="match status" value="1"/>
</dbReference>
<name>A0A0C5CGC4_HEYCO</name>
<dbReference type="InterPro" id="IPR051531">
    <property type="entry name" value="N-acetyltransferase"/>
</dbReference>
<sequence length="162" mass="18210">MEEIHLEKFGSDDFDDYLKLYSNPDVMAMITERALSIEEAMQKYQKVLDRNQKFKQFGTFKVYVGLKKFIGLGSLVLNEEVPSEAEIGYMLLPEYWGKGYGGQIASKLINAANHAGLHKLTAIIDPNNTASKKILLKNGFCTVKICEMDGLPGEILEKQLSQ</sequence>
<dbReference type="Proteomes" id="UP000032024">
    <property type="component" value="Chromosome"/>
</dbReference>
<proteinExistence type="predicted"/>
<dbReference type="STRING" id="1398.AB434_1430"/>
<dbReference type="AlphaFoldDB" id="A0A0C5CGC4"/>
<dbReference type="Gene3D" id="3.40.630.30">
    <property type="match status" value="1"/>
</dbReference>
<dbReference type="RefSeq" id="WP_014096428.1">
    <property type="nucleotide sequence ID" value="NZ_CP010525.1"/>
</dbReference>
<keyword evidence="3" id="KW-0808">Transferase</keyword>
<evidence type="ECO:0000313" key="4">
    <source>
        <dbReference type="Proteomes" id="UP000032024"/>
    </source>
</evidence>
<dbReference type="InterPro" id="IPR000182">
    <property type="entry name" value="GNAT_dom"/>
</dbReference>
<dbReference type="PANTHER" id="PTHR43792:SF1">
    <property type="entry name" value="N-ACETYLTRANSFERASE DOMAIN-CONTAINING PROTEIN"/>
    <property type="match status" value="1"/>
</dbReference>
<dbReference type="SUPFAM" id="SSF55729">
    <property type="entry name" value="Acyl-CoA N-acyltransferases (Nat)"/>
    <property type="match status" value="1"/>
</dbReference>
<evidence type="ECO:0000313" key="2">
    <source>
        <dbReference type="EMBL" id="AJO24715.1"/>
    </source>
</evidence>
<dbReference type="Proteomes" id="UP000070376">
    <property type="component" value="Unassembled WGS sequence"/>
</dbReference>
<reference evidence="2" key="1">
    <citation type="submission" date="2015-01" db="EMBL/GenBank/DDBJ databases">
        <title>Comparative genome analysis of Bacillus coagulans HM-08, Clostridium butyricum HM-68, Bacillus subtilis HM-66 and Bacillus licheniformis BL-09.</title>
        <authorList>
            <person name="Zhang H."/>
        </authorList>
    </citation>
    <scope>NUCLEOTIDE SEQUENCE [LARGE SCALE GENOMIC DNA]</scope>
    <source>
        <strain evidence="2">HM-08</strain>
    </source>
</reference>
<dbReference type="PANTHER" id="PTHR43792">
    <property type="entry name" value="GNAT FAMILY, PUTATIVE (AFU_ORTHOLOGUE AFUA_3G00765)-RELATED-RELATED"/>
    <property type="match status" value="1"/>
</dbReference>
<dbReference type="PROSITE" id="PS51186">
    <property type="entry name" value="GNAT"/>
    <property type="match status" value="1"/>
</dbReference>
<organism evidence="3 5">
    <name type="scientific">Heyndrickxia coagulans</name>
    <name type="common">Weizmannia coagulans</name>
    <dbReference type="NCBI Taxonomy" id="1398"/>
    <lineage>
        <taxon>Bacteria</taxon>
        <taxon>Bacillati</taxon>
        <taxon>Bacillota</taxon>
        <taxon>Bacilli</taxon>
        <taxon>Bacillales</taxon>
        <taxon>Bacillaceae</taxon>
        <taxon>Heyndrickxia</taxon>
    </lineage>
</organism>
<dbReference type="EMBL" id="CP010525">
    <property type="protein sequence ID" value="AJO24715.1"/>
    <property type="molecule type" value="Genomic_DNA"/>
</dbReference>
<keyword evidence="4" id="KW-1185">Reference proteome</keyword>
<gene>
    <name evidence="3" type="ORF">HMPREF3213_02048</name>
    <name evidence="2" type="ORF">SB48_HM08orf06225</name>
</gene>
<reference evidence="4" key="2">
    <citation type="submission" date="2015-01" db="EMBL/GenBank/DDBJ databases">
        <title>Comparative genome analysis of Bacillus coagulans HM-08, Clostridium butyricum HM-68, Bacillus subtilis HM-66 and Bacillus paralicheniformis BL-09.</title>
        <authorList>
            <person name="Zhang H."/>
        </authorList>
    </citation>
    <scope>NUCLEOTIDE SEQUENCE [LARGE SCALE GENOMIC DNA]</scope>
    <source>
        <strain evidence="4">HM-08</strain>
    </source>
</reference>
<dbReference type="GeneID" id="93261162"/>
<dbReference type="PATRIC" id="fig|1398.18.peg.3879"/>
<feature type="domain" description="N-acetyltransferase" evidence="1">
    <location>
        <begin position="4"/>
        <end position="162"/>
    </location>
</feature>
<reference evidence="3" key="4">
    <citation type="submission" date="2016-01" db="EMBL/GenBank/DDBJ databases">
        <authorList>
            <person name="Oliw E.H."/>
        </authorList>
    </citation>
    <scope>NUCLEOTIDE SEQUENCE [LARGE SCALE GENOMIC DNA]</scope>
    <source>
        <strain evidence="3">GED7749B</strain>
    </source>
</reference>